<evidence type="ECO:0000256" key="3">
    <source>
        <dbReference type="ARBA" id="ARBA00012438"/>
    </source>
</evidence>
<keyword evidence="12" id="KW-0902">Two-component regulatory system</keyword>
<name>A0A268NUS2_SHOCL</name>
<evidence type="ECO:0000313" key="14">
    <source>
        <dbReference type="EMBL" id="PAE87236.1"/>
    </source>
</evidence>
<dbReference type="SMART" id="SM00388">
    <property type="entry name" value="HisKA"/>
    <property type="match status" value="1"/>
</dbReference>
<dbReference type="RefSeq" id="WP_011248931.1">
    <property type="nucleotide sequence ID" value="NZ_BOQS01000024.1"/>
</dbReference>
<dbReference type="SMART" id="SM00091">
    <property type="entry name" value="PAS"/>
    <property type="match status" value="1"/>
</dbReference>
<keyword evidence="11" id="KW-1133">Transmembrane helix</keyword>
<dbReference type="PROSITE" id="PS50112">
    <property type="entry name" value="PAS"/>
    <property type="match status" value="1"/>
</dbReference>
<dbReference type="Gene3D" id="3.30.565.10">
    <property type="entry name" value="Histidine kinase-like ATPase, C-terminal domain"/>
    <property type="match status" value="1"/>
</dbReference>
<dbReference type="InterPro" id="IPR003594">
    <property type="entry name" value="HATPase_dom"/>
</dbReference>
<dbReference type="InterPro" id="IPR050351">
    <property type="entry name" value="BphY/WalK/GraS-like"/>
</dbReference>
<evidence type="ECO:0000256" key="9">
    <source>
        <dbReference type="ARBA" id="ARBA00022777"/>
    </source>
</evidence>
<dbReference type="EC" id="2.7.13.3" evidence="3"/>
<dbReference type="GO" id="GO:0000155">
    <property type="term" value="F:phosphorelay sensor kinase activity"/>
    <property type="evidence" value="ECO:0007669"/>
    <property type="project" value="InterPro"/>
</dbReference>
<dbReference type="FunFam" id="1.10.287.130:FF:000001">
    <property type="entry name" value="Two-component sensor histidine kinase"/>
    <property type="match status" value="1"/>
</dbReference>
<dbReference type="InterPro" id="IPR036890">
    <property type="entry name" value="HATPase_C_sf"/>
</dbReference>
<keyword evidence="6" id="KW-0808">Transferase</keyword>
<dbReference type="PANTHER" id="PTHR45453:SF1">
    <property type="entry name" value="PHOSPHATE REGULON SENSOR PROTEIN PHOR"/>
    <property type="match status" value="1"/>
</dbReference>
<dbReference type="Pfam" id="PF23846">
    <property type="entry name" value="Cache_WalK"/>
    <property type="match status" value="1"/>
</dbReference>
<keyword evidence="5" id="KW-0597">Phosphoprotein</keyword>
<dbReference type="Gene3D" id="1.10.287.130">
    <property type="match status" value="1"/>
</dbReference>
<keyword evidence="13" id="KW-0472">Membrane</keyword>
<dbReference type="InterPro" id="IPR013767">
    <property type="entry name" value="PAS_fold"/>
</dbReference>
<dbReference type="GO" id="GO:0005524">
    <property type="term" value="F:ATP binding"/>
    <property type="evidence" value="ECO:0007669"/>
    <property type="project" value="UniProtKB-KW"/>
</dbReference>
<dbReference type="GO" id="GO:0005886">
    <property type="term" value="C:plasma membrane"/>
    <property type="evidence" value="ECO:0007669"/>
    <property type="project" value="UniProtKB-SubCell"/>
</dbReference>
<keyword evidence="7" id="KW-0812">Transmembrane</keyword>
<sequence>MERNVGFFKSIRFKLIIIYVLLIVLAMQIVSVYFSRELERSLLENYETLLNDRLNVLSLSVGQELQEDPEERDLDTLVRNAFPQNDENTRKGKAQVIGYNSVVLASSSDEDANIIDQQTDQTIVKRALTGTPTYEFQERINQEDQERYIIKAHPVRSNEDGTGEILGAVYIEASIEGVSKQAQAINRIFISATGIAMVVTFLVIILLARTITMPILDMRRQALRMSHGDFSRQVRVYSTDELGQLATAFNELTNRLHDTTLMRDREQKRLRSVLAHMTDGVIATDQSGLIILMNRRAEELLGIPLKHVLRRPIMNVLRMEEEVSIFELYERNEPLLLDLSTGEEPIMLEVNFSAIQEDEGPFNGLIAVLHDVTEKEKIENERREFVANVSHELRTPLTTMKSYLEALADGAMQDEDIAPRFLEVTQKETDRMIRLVNDLLQLSKIDSNDYRLDLHWVELGAFLHSIVERFEMVVKDKNIDFHRHIAKQPTYVKIDTDKMTQVLDNILSNAIKYSPSGGNVTITLLHQGNKARISIADEGLGIPAESQDKIFERFYRVDKARARNVGGTGLGLAIASEYVHAHEGDIWVHSEYNEGTTIYITLPYSTFKGGTM</sequence>
<evidence type="ECO:0000256" key="7">
    <source>
        <dbReference type="ARBA" id="ARBA00022692"/>
    </source>
</evidence>
<dbReference type="OMA" id="LTFWAVN"/>
<dbReference type="Pfam" id="PF00672">
    <property type="entry name" value="HAMP"/>
    <property type="match status" value="1"/>
</dbReference>
<dbReference type="Pfam" id="PF02518">
    <property type="entry name" value="HATPase_c"/>
    <property type="match status" value="1"/>
</dbReference>
<evidence type="ECO:0000256" key="6">
    <source>
        <dbReference type="ARBA" id="ARBA00022679"/>
    </source>
</evidence>
<dbReference type="PROSITE" id="PS50113">
    <property type="entry name" value="PAC"/>
    <property type="match status" value="1"/>
</dbReference>
<dbReference type="EMBL" id="NPCC01000038">
    <property type="protein sequence ID" value="PAE87236.1"/>
    <property type="molecule type" value="Genomic_DNA"/>
</dbReference>
<dbReference type="Proteomes" id="UP000216207">
    <property type="component" value="Unassembled WGS sequence"/>
</dbReference>
<dbReference type="PROSITE" id="PS50109">
    <property type="entry name" value="HIS_KIN"/>
    <property type="match status" value="1"/>
</dbReference>
<dbReference type="CDD" id="cd00130">
    <property type="entry name" value="PAS"/>
    <property type="match status" value="1"/>
</dbReference>
<dbReference type="InterPro" id="IPR036097">
    <property type="entry name" value="HisK_dim/P_sf"/>
</dbReference>
<keyword evidence="9 14" id="KW-0418">Kinase</keyword>
<accession>A0A268NUS2</accession>
<dbReference type="InterPro" id="IPR003661">
    <property type="entry name" value="HisK_dim/P_dom"/>
</dbReference>
<dbReference type="GO" id="GO:0016036">
    <property type="term" value="P:cellular response to phosphate starvation"/>
    <property type="evidence" value="ECO:0007669"/>
    <property type="project" value="TreeGrafter"/>
</dbReference>
<evidence type="ECO:0000256" key="8">
    <source>
        <dbReference type="ARBA" id="ARBA00022741"/>
    </source>
</evidence>
<dbReference type="SMART" id="SM00387">
    <property type="entry name" value="HATPase_c"/>
    <property type="match status" value="1"/>
</dbReference>
<dbReference type="InterPro" id="IPR035965">
    <property type="entry name" value="PAS-like_dom_sf"/>
</dbReference>
<dbReference type="InterPro" id="IPR005467">
    <property type="entry name" value="His_kinase_dom"/>
</dbReference>
<reference evidence="14 15" key="1">
    <citation type="submission" date="2017-07" db="EMBL/GenBank/DDBJ databases">
        <title>Isolation and whole genome analysis of endospore-forming bacteria from heroin.</title>
        <authorList>
            <person name="Kalinowski J."/>
            <person name="Ahrens B."/>
            <person name="Al-Dilaimi A."/>
            <person name="Winkler A."/>
            <person name="Wibberg D."/>
            <person name="Schleenbecker U."/>
            <person name="Ruckert C."/>
            <person name="Wolfel R."/>
            <person name="Grass G."/>
        </authorList>
    </citation>
    <scope>NUCLEOTIDE SEQUENCE [LARGE SCALE GENOMIC DNA]</scope>
    <source>
        <strain evidence="14 15">7539</strain>
    </source>
</reference>
<dbReference type="SUPFAM" id="SSF158472">
    <property type="entry name" value="HAMP domain-like"/>
    <property type="match status" value="1"/>
</dbReference>
<evidence type="ECO:0000256" key="2">
    <source>
        <dbReference type="ARBA" id="ARBA00004651"/>
    </source>
</evidence>
<dbReference type="SUPFAM" id="SSF47384">
    <property type="entry name" value="Homodimeric domain of signal transducing histidine kinase"/>
    <property type="match status" value="1"/>
</dbReference>
<dbReference type="NCBIfam" id="NF033092">
    <property type="entry name" value="HK_WalK"/>
    <property type="match status" value="1"/>
</dbReference>
<dbReference type="Gene3D" id="1.10.8.500">
    <property type="entry name" value="HAMP domain in histidine kinase"/>
    <property type="match status" value="1"/>
</dbReference>
<evidence type="ECO:0000256" key="10">
    <source>
        <dbReference type="ARBA" id="ARBA00022840"/>
    </source>
</evidence>
<dbReference type="GO" id="GO:0006355">
    <property type="term" value="P:regulation of DNA-templated transcription"/>
    <property type="evidence" value="ECO:0007669"/>
    <property type="project" value="InterPro"/>
</dbReference>
<comment type="subcellular location">
    <subcellularLocation>
        <location evidence="2">Cell membrane</location>
        <topology evidence="2">Multi-pass membrane protein</topology>
    </subcellularLocation>
</comment>
<comment type="catalytic activity">
    <reaction evidence="1">
        <text>ATP + protein L-histidine = ADP + protein N-phospho-L-histidine.</text>
        <dbReference type="EC" id="2.7.13.3"/>
    </reaction>
</comment>
<proteinExistence type="predicted"/>
<evidence type="ECO:0000313" key="15">
    <source>
        <dbReference type="Proteomes" id="UP000216207"/>
    </source>
</evidence>
<keyword evidence="4" id="KW-1003">Cell membrane</keyword>
<keyword evidence="8" id="KW-0547">Nucleotide-binding</keyword>
<dbReference type="CDD" id="cd00075">
    <property type="entry name" value="HATPase"/>
    <property type="match status" value="1"/>
</dbReference>
<dbReference type="SUPFAM" id="SSF55785">
    <property type="entry name" value="PYP-like sensor domain (PAS domain)"/>
    <property type="match status" value="1"/>
</dbReference>
<dbReference type="InterPro" id="IPR049814">
    <property type="entry name" value="Resp_reg_WalK"/>
</dbReference>
<dbReference type="InterPro" id="IPR057640">
    <property type="entry name" value="Cache_WalK"/>
</dbReference>
<evidence type="ECO:0000256" key="1">
    <source>
        <dbReference type="ARBA" id="ARBA00000085"/>
    </source>
</evidence>
<keyword evidence="10" id="KW-0067">ATP-binding</keyword>
<evidence type="ECO:0000256" key="5">
    <source>
        <dbReference type="ARBA" id="ARBA00022553"/>
    </source>
</evidence>
<dbReference type="PROSITE" id="PS50885">
    <property type="entry name" value="HAMP"/>
    <property type="match status" value="1"/>
</dbReference>
<dbReference type="CDD" id="cd00082">
    <property type="entry name" value="HisKA"/>
    <property type="match status" value="1"/>
</dbReference>
<dbReference type="Pfam" id="PF00989">
    <property type="entry name" value="PAS"/>
    <property type="match status" value="1"/>
</dbReference>
<protein>
    <recommendedName>
        <fullName evidence="3">histidine kinase</fullName>
        <ecNumber evidence="3">2.7.13.3</ecNumber>
    </recommendedName>
</protein>
<dbReference type="NCBIfam" id="TIGR00229">
    <property type="entry name" value="sensory_box"/>
    <property type="match status" value="1"/>
</dbReference>
<organism evidence="14 15">
    <name type="scientific">Shouchella clausii</name>
    <name type="common">Alkalihalobacillus clausii</name>
    <dbReference type="NCBI Taxonomy" id="79880"/>
    <lineage>
        <taxon>Bacteria</taxon>
        <taxon>Bacillati</taxon>
        <taxon>Bacillota</taxon>
        <taxon>Bacilli</taxon>
        <taxon>Bacillales</taxon>
        <taxon>Bacillaceae</taxon>
        <taxon>Shouchella</taxon>
    </lineage>
</organism>
<dbReference type="GO" id="GO:0004721">
    <property type="term" value="F:phosphoprotein phosphatase activity"/>
    <property type="evidence" value="ECO:0007669"/>
    <property type="project" value="TreeGrafter"/>
</dbReference>
<dbReference type="AlphaFoldDB" id="A0A268NUS2"/>
<comment type="caution">
    <text evidence="14">The sequence shown here is derived from an EMBL/GenBank/DDBJ whole genome shotgun (WGS) entry which is preliminary data.</text>
</comment>
<dbReference type="PRINTS" id="PR00344">
    <property type="entry name" value="BCTRLSENSOR"/>
</dbReference>
<dbReference type="FunFam" id="3.30.565.10:FF:000006">
    <property type="entry name" value="Sensor histidine kinase WalK"/>
    <property type="match status" value="1"/>
</dbReference>
<dbReference type="Pfam" id="PF00512">
    <property type="entry name" value="HisKA"/>
    <property type="match status" value="1"/>
</dbReference>
<evidence type="ECO:0000256" key="4">
    <source>
        <dbReference type="ARBA" id="ARBA00022475"/>
    </source>
</evidence>
<dbReference type="InterPro" id="IPR000014">
    <property type="entry name" value="PAS"/>
</dbReference>
<gene>
    <name evidence="14" type="ORF">CHH72_19750</name>
</gene>
<dbReference type="Gene3D" id="3.30.450.20">
    <property type="entry name" value="PAS domain"/>
    <property type="match status" value="2"/>
</dbReference>
<evidence type="ECO:0000256" key="11">
    <source>
        <dbReference type="ARBA" id="ARBA00022989"/>
    </source>
</evidence>
<evidence type="ECO:0000256" key="12">
    <source>
        <dbReference type="ARBA" id="ARBA00023012"/>
    </source>
</evidence>
<dbReference type="InterPro" id="IPR004358">
    <property type="entry name" value="Sig_transdc_His_kin-like_C"/>
</dbReference>
<dbReference type="SMART" id="SM00304">
    <property type="entry name" value="HAMP"/>
    <property type="match status" value="1"/>
</dbReference>
<dbReference type="InterPro" id="IPR003660">
    <property type="entry name" value="HAMP_dom"/>
</dbReference>
<dbReference type="InterPro" id="IPR000700">
    <property type="entry name" value="PAS-assoc_C"/>
</dbReference>
<dbReference type="SUPFAM" id="SSF55874">
    <property type="entry name" value="ATPase domain of HSP90 chaperone/DNA topoisomerase II/histidine kinase"/>
    <property type="match status" value="1"/>
</dbReference>
<evidence type="ECO:0000256" key="13">
    <source>
        <dbReference type="ARBA" id="ARBA00023136"/>
    </source>
</evidence>
<dbReference type="CDD" id="cd06225">
    <property type="entry name" value="HAMP"/>
    <property type="match status" value="1"/>
</dbReference>
<dbReference type="PANTHER" id="PTHR45453">
    <property type="entry name" value="PHOSPHATE REGULON SENSOR PROTEIN PHOR"/>
    <property type="match status" value="1"/>
</dbReference>